<sequence>MQYDDVLGREAENELSSTQPDRPAVLASRNSHSRQEKRDEDIRAGLVGSMKIIAGGKDYMDEQETDEVFLNLAKDYKGSQSWTFGRAGSANFVVARKARLSKIHFIVEHTGGTKQRAGTVVIRDVSLNGTSVNGRYLGRGNSALLQNGDVITVGAMEGVATQDNPDETKFIFTHHMGTEVPYDENSFHAKYDMSNDLLGSGAFANVYKCVARDGGPVRAVKQIMKSKVKNPGAVQREIRVLKRITHPGVVQLIDHFEDDQCHYLVMELMENGDLMDFISEFGAIPEFVTREIVKQVLETVRDFHAMGVSHRDIKPDNILVFQDDPVIVKVSDFGLAKVTQDSILNTFCGTMAYIAPEILLSRERRKANSADPGCYSNLVDMWSIGCLCYVLATGYLPFDGTSHEAIVKAITAGTYCQKPLNDFNISPMGRDFIKCLLTVDPEERPSAIQILRHPWFSDDSVRLRVTEGEAGDASPQATLDSDKFQDIRRATIIGDGPDPNSMPPLMEDNDSEIRSRGEPISVEGLVLTDNVETRIGGAASEMARDAVMEERRQRELLNEKDSMDSDTDGGVQAHDRPVDSNFSWVNPDRNGTGSEEKHETPAEMEARIRKELERKIRNEVESRVRAENQSILQAQAEQAARIRAEAEAQRMAEADTDNDESDVEDGSVVKIPSASKTRRARPNTWLNLKSLPNTIHEIEFDITGDNYRIGRVVSDNQIVIDKAPISKEHCIFEKRIMTDPKLDGFFRIFLHDFSRNGIRVNSEKIGKGNTVQLQHGDIIHLFLDPQVEGGSLSMLVNIESPEYSYHDGTSRPGKLMRTQDISPHVLAEQTERELKRLEQARAELARADFNSRAFNGVVTTPVRQVSRQSSRRASRSGVKRDGETLQSGRQVSVRRTEY</sequence>
<keyword evidence="7" id="KW-0829">Tyrosine-protein kinase</keyword>
<dbReference type="InterPro" id="IPR000253">
    <property type="entry name" value="FHA_dom"/>
</dbReference>
<evidence type="ECO:0000313" key="16">
    <source>
        <dbReference type="Proteomes" id="UP000256601"/>
    </source>
</evidence>
<dbReference type="SMART" id="SM00240">
    <property type="entry name" value="FHA"/>
    <property type="match status" value="2"/>
</dbReference>
<keyword evidence="2 7" id="KW-0723">Serine/threonine-protein kinase</keyword>
<dbReference type="Pfam" id="PF00069">
    <property type="entry name" value="Pkinase"/>
    <property type="match status" value="1"/>
</dbReference>
<dbReference type="GO" id="GO:0005524">
    <property type="term" value="F:ATP binding"/>
    <property type="evidence" value="ECO:0007669"/>
    <property type="project" value="UniProtKB-UniRule"/>
</dbReference>
<dbReference type="VEuPathDB" id="FungiDB:YALI0_F27093g"/>
<reference evidence="14 16" key="2">
    <citation type="submission" date="2018-07" db="EMBL/GenBank/DDBJ databases">
        <title>Draft Genome Assemblies for Five Robust Yarrowia lipolytica Strains Exhibiting High Lipid Production and Pentose Sugar Utilization and Sugar Alcohol Secretion from Undetoxified Lignocellulosic Biomass Hydrolysates.</title>
        <authorList>
            <consortium name="DOE Joint Genome Institute"/>
            <person name="Walker C."/>
            <person name="Ryu S."/>
            <person name="Na H."/>
            <person name="Zane M."/>
            <person name="LaButti K."/>
            <person name="Lipzen A."/>
            <person name="Haridas S."/>
            <person name="Barry K."/>
            <person name="Grigoriev I.V."/>
            <person name="Quarterman J."/>
            <person name="Slininger P."/>
            <person name="Dien B."/>
            <person name="Trinh C.T."/>
        </authorList>
    </citation>
    <scope>NUCLEOTIDE SEQUENCE [LARGE SCALE GENOMIC DNA]</scope>
    <source>
        <strain evidence="14 16">YB392</strain>
    </source>
</reference>
<dbReference type="CDD" id="cd14098">
    <property type="entry name" value="STKc_Rad53_Cds1"/>
    <property type="match status" value="1"/>
</dbReference>
<dbReference type="Gene3D" id="3.30.200.20">
    <property type="entry name" value="Phosphorylase Kinase, domain 1"/>
    <property type="match status" value="1"/>
</dbReference>
<keyword evidence="7" id="KW-0539">Nucleus</keyword>
<dbReference type="GO" id="GO:0006270">
    <property type="term" value="P:DNA replication initiation"/>
    <property type="evidence" value="ECO:0007669"/>
    <property type="project" value="InterPro"/>
</dbReference>
<reference evidence="13 15" key="1">
    <citation type="journal article" date="2016" name="PLoS ONE">
        <title>Sequence Assembly of Yarrowia lipolytica Strain W29/CLIB89 Shows Transposable Element Diversity.</title>
        <authorList>
            <person name="Magnan C."/>
            <person name="Yu J."/>
            <person name="Chang I."/>
            <person name="Jahn E."/>
            <person name="Kanomata Y."/>
            <person name="Wu J."/>
            <person name="Zeller M."/>
            <person name="Oakes M."/>
            <person name="Baldi P."/>
            <person name="Sandmeyer S."/>
        </authorList>
    </citation>
    <scope>NUCLEOTIDE SEQUENCE [LARGE SCALE GENOMIC DNA]</scope>
    <source>
        <strain evidence="13">CLIB89</strain>
        <strain evidence="15">CLIB89(W29)</strain>
    </source>
</reference>
<dbReference type="GO" id="GO:0010506">
    <property type="term" value="P:regulation of autophagy"/>
    <property type="evidence" value="ECO:0007669"/>
    <property type="project" value="InterPro"/>
</dbReference>
<evidence type="ECO:0000313" key="14">
    <source>
        <dbReference type="EMBL" id="RDW27630.1"/>
    </source>
</evidence>
<dbReference type="InterPro" id="IPR016256">
    <property type="entry name" value="Ser/Thr_kinase_Rad53"/>
</dbReference>
<feature type="domain" description="FHA" evidence="11">
    <location>
        <begin position="82"/>
        <end position="137"/>
    </location>
</feature>
<feature type="domain" description="Protein kinase" evidence="12">
    <location>
        <begin position="192"/>
        <end position="456"/>
    </location>
</feature>
<comment type="function">
    <text evidence="7">Controls S-phase checkpoint as well as G1 and G2 DNA damage checkpoints. Phosphorylates proteins on serine, threonine, and tyrosine. Prevents entry into anaphase and mitotic exit after DNA damage via regulation of the Polo kinase CDC5.</text>
</comment>
<feature type="binding site" evidence="8">
    <location>
        <position position="221"/>
    </location>
    <ligand>
        <name>ATP</name>
        <dbReference type="ChEBI" id="CHEBI:30616"/>
    </ligand>
</feature>
<organism evidence="13 15">
    <name type="scientific">Yarrowia lipolytica</name>
    <name type="common">Candida lipolytica</name>
    <dbReference type="NCBI Taxonomy" id="4952"/>
    <lineage>
        <taxon>Eukaryota</taxon>
        <taxon>Fungi</taxon>
        <taxon>Dikarya</taxon>
        <taxon>Ascomycota</taxon>
        <taxon>Saccharomycotina</taxon>
        <taxon>Dipodascomycetes</taxon>
        <taxon>Dipodascales</taxon>
        <taxon>Dipodascales incertae sedis</taxon>
        <taxon>Yarrowia</taxon>
    </lineage>
</organism>
<dbReference type="GO" id="GO:0005737">
    <property type="term" value="C:cytoplasm"/>
    <property type="evidence" value="ECO:0007669"/>
    <property type="project" value="TreeGrafter"/>
</dbReference>
<dbReference type="GeneID" id="2908023"/>
<feature type="compositionally biased region" description="Basic and acidic residues" evidence="10">
    <location>
        <begin position="1"/>
        <end position="12"/>
    </location>
</feature>
<evidence type="ECO:0000256" key="4">
    <source>
        <dbReference type="ARBA" id="ARBA00022741"/>
    </source>
</evidence>
<dbReference type="GO" id="GO:0003688">
    <property type="term" value="F:DNA replication origin binding"/>
    <property type="evidence" value="ECO:0007669"/>
    <property type="project" value="InterPro"/>
</dbReference>
<dbReference type="GO" id="GO:0009202">
    <property type="term" value="P:deoxyribonucleoside triphosphate biosynthetic process"/>
    <property type="evidence" value="ECO:0007669"/>
    <property type="project" value="InterPro"/>
</dbReference>
<feature type="compositionally biased region" description="Polar residues" evidence="10">
    <location>
        <begin position="580"/>
        <end position="593"/>
    </location>
</feature>
<evidence type="ECO:0000313" key="15">
    <source>
        <dbReference type="Proteomes" id="UP000182444"/>
    </source>
</evidence>
<evidence type="ECO:0000256" key="8">
    <source>
        <dbReference type="PROSITE-ProRule" id="PRU10141"/>
    </source>
</evidence>
<dbReference type="PIRSF" id="PIRSF000661">
    <property type="entry name" value="Ser/Thr_PK_RAD53"/>
    <property type="match status" value="1"/>
</dbReference>
<dbReference type="GO" id="GO:0004674">
    <property type="term" value="F:protein serine/threonine kinase activity"/>
    <property type="evidence" value="ECO:0007669"/>
    <property type="project" value="UniProtKB-KW"/>
</dbReference>
<dbReference type="SUPFAM" id="SSF56112">
    <property type="entry name" value="Protein kinase-like (PK-like)"/>
    <property type="match status" value="1"/>
</dbReference>
<name>A0A1D8NQ52_YARLL</name>
<dbReference type="GO" id="GO:0000077">
    <property type="term" value="P:DNA damage checkpoint signaling"/>
    <property type="evidence" value="ECO:0007669"/>
    <property type="project" value="InterPro"/>
</dbReference>
<dbReference type="PROSITE" id="PS50006">
    <property type="entry name" value="FHA_DOMAIN"/>
    <property type="match status" value="2"/>
</dbReference>
<accession>A0A1D8NQ52</accession>
<evidence type="ECO:0000256" key="5">
    <source>
        <dbReference type="ARBA" id="ARBA00022777"/>
    </source>
</evidence>
<dbReference type="eggNOG" id="KOG0615">
    <property type="taxonomic scope" value="Eukaryota"/>
</dbReference>
<dbReference type="SUPFAM" id="SSF49879">
    <property type="entry name" value="SMAD/FHA domain"/>
    <property type="match status" value="2"/>
</dbReference>
<keyword evidence="4 7" id="KW-0547">Nucleotide-binding</keyword>
<protein>
    <recommendedName>
        <fullName evidence="7">Serine/threonine-protein kinase RAD53</fullName>
        <ecNumber evidence="7">2.7.12.1</ecNumber>
    </recommendedName>
</protein>
<dbReference type="EMBL" id="KZ857329">
    <property type="protein sequence ID" value="RDW27630.1"/>
    <property type="molecule type" value="Genomic_DNA"/>
</dbReference>
<dbReference type="InterPro" id="IPR008271">
    <property type="entry name" value="Ser/Thr_kinase_AS"/>
</dbReference>
<dbReference type="AlphaFoldDB" id="A0A1D8NQ52"/>
<evidence type="ECO:0000256" key="7">
    <source>
        <dbReference type="PIRNR" id="PIRNR000661"/>
    </source>
</evidence>
<keyword evidence="9" id="KW-0175">Coiled coil</keyword>
<dbReference type="Pfam" id="PF00498">
    <property type="entry name" value="FHA"/>
    <property type="match status" value="2"/>
</dbReference>
<dbReference type="GO" id="GO:0005634">
    <property type="term" value="C:nucleus"/>
    <property type="evidence" value="ECO:0007669"/>
    <property type="project" value="UniProtKB-SubCell"/>
</dbReference>
<evidence type="ECO:0000256" key="9">
    <source>
        <dbReference type="SAM" id="Coils"/>
    </source>
</evidence>
<feature type="domain" description="FHA" evidence="11">
    <location>
        <begin position="707"/>
        <end position="765"/>
    </location>
</feature>
<dbReference type="FunFam" id="1.10.510.10:FF:000651">
    <property type="entry name" value="Serine/threonine-protein kinase RAD53"/>
    <property type="match status" value="1"/>
</dbReference>
<comment type="similarity">
    <text evidence="1 7">Belongs to the protein kinase superfamily. CAMK Ser/Thr protein kinase family. CHEK2 subfamily.</text>
</comment>
<dbReference type="Gene3D" id="1.10.510.10">
    <property type="entry name" value="Transferase(Phosphotransferase) domain 1"/>
    <property type="match status" value="1"/>
</dbReference>
<proteinExistence type="inferred from homology"/>
<keyword evidence="7" id="KW-0227">DNA damage</keyword>
<feature type="coiled-coil region" evidence="9">
    <location>
        <begin position="609"/>
        <end position="637"/>
    </location>
</feature>
<evidence type="ECO:0000259" key="11">
    <source>
        <dbReference type="PROSITE" id="PS50006"/>
    </source>
</evidence>
<dbReference type="Proteomes" id="UP000182444">
    <property type="component" value="Chromosome 1F"/>
</dbReference>
<dbReference type="InterPro" id="IPR017441">
    <property type="entry name" value="Protein_kinase_ATP_BS"/>
</dbReference>
<evidence type="ECO:0000256" key="1">
    <source>
        <dbReference type="ARBA" id="ARBA00005575"/>
    </source>
</evidence>
<keyword evidence="6 7" id="KW-0067">ATP-binding</keyword>
<dbReference type="InterPro" id="IPR045269">
    <property type="entry name" value="Atg1-like"/>
</dbReference>
<dbReference type="VEuPathDB" id="FungiDB:YALI1_F34472g"/>
<dbReference type="GO" id="GO:0006281">
    <property type="term" value="P:DNA repair"/>
    <property type="evidence" value="ECO:0007669"/>
    <property type="project" value="InterPro"/>
</dbReference>
<evidence type="ECO:0000259" key="12">
    <source>
        <dbReference type="PROSITE" id="PS50011"/>
    </source>
</evidence>
<dbReference type="Gene3D" id="2.60.200.20">
    <property type="match status" value="2"/>
</dbReference>
<dbReference type="PROSITE" id="PS00108">
    <property type="entry name" value="PROTEIN_KINASE_ST"/>
    <property type="match status" value="1"/>
</dbReference>
<evidence type="ECO:0000256" key="2">
    <source>
        <dbReference type="ARBA" id="ARBA00022527"/>
    </source>
</evidence>
<comment type="subcellular location">
    <subcellularLocation>
        <location evidence="7">Nucleus</location>
    </subcellularLocation>
</comment>
<dbReference type="GO" id="GO:0004713">
    <property type="term" value="F:protein tyrosine kinase activity"/>
    <property type="evidence" value="ECO:0007669"/>
    <property type="project" value="UniProtKB-KW"/>
</dbReference>
<dbReference type="KEGG" id="yli:2908023"/>
<feature type="region of interest" description="Disordered" evidence="10">
    <location>
        <begin position="556"/>
        <end position="605"/>
    </location>
</feature>
<evidence type="ECO:0000313" key="13">
    <source>
        <dbReference type="EMBL" id="AOW07766.1"/>
    </source>
</evidence>
<feature type="compositionally biased region" description="Basic and acidic residues" evidence="10">
    <location>
        <begin position="594"/>
        <end position="605"/>
    </location>
</feature>
<dbReference type="SMART" id="SM00220">
    <property type="entry name" value="S_TKc"/>
    <property type="match status" value="1"/>
</dbReference>
<dbReference type="InterPro" id="IPR008984">
    <property type="entry name" value="SMAD_FHA_dom_sf"/>
</dbReference>
<feature type="region of interest" description="Disordered" evidence="10">
    <location>
        <begin position="1"/>
        <end position="41"/>
    </location>
</feature>
<evidence type="ECO:0000256" key="3">
    <source>
        <dbReference type="ARBA" id="ARBA00022679"/>
    </source>
</evidence>
<dbReference type="EC" id="2.7.12.1" evidence="7"/>
<evidence type="ECO:0000256" key="10">
    <source>
        <dbReference type="SAM" id="MobiDB-lite"/>
    </source>
</evidence>
<dbReference type="PROSITE" id="PS50011">
    <property type="entry name" value="PROTEIN_KINASE_DOM"/>
    <property type="match status" value="1"/>
</dbReference>
<dbReference type="OMA" id="LPNTIHE"/>
<dbReference type="EMBL" id="CP017558">
    <property type="protein sequence ID" value="AOW07766.1"/>
    <property type="molecule type" value="Genomic_DNA"/>
</dbReference>
<gene>
    <name evidence="14" type="ORF">B0I71DRAFT_128893</name>
    <name evidence="13" type="ORF">YALI1_F34472g</name>
</gene>
<dbReference type="InterPro" id="IPR011009">
    <property type="entry name" value="Kinase-like_dom_sf"/>
</dbReference>
<comment type="catalytic activity">
    <reaction evidence="7">
        <text>L-threonyl-[protein] + ATP = O-phospho-L-threonyl-[protein] + ADP + H(+)</text>
        <dbReference type="Rhea" id="RHEA:46608"/>
        <dbReference type="Rhea" id="RHEA-COMP:11060"/>
        <dbReference type="Rhea" id="RHEA-COMP:11605"/>
        <dbReference type="ChEBI" id="CHEBI:15378"/>
        <dbReference type="ChEBI" id="CHEBI:30013"/>
        <dbReference type="ChEBI" id="CHEBI:30616"/>
        <dbReference type="ChEBI" id="CHEBI:61977"/>
        <dbReference type="ChEBI" id="CHEBI:456216"/>
        <dbReference type="EC" id="2.7.12.1"/>
    </reaction>
</comment>
<dbReference type="PANTHER" id="PTHR24348">
    <property type="entry name" value="SERINE/THREONINE-PROTEIN KINASE UNC-51-RELATED"/>
    <property type="match status" value="1"/>
</dbReference>
<evidence type="ECO:0000256" key="6">
    <source>
        <dbReference type="ARBA" id="ARBA00022840"/>
    </source>
</evidence>
<dbReference type="InterPro" id="IPR000719">
    <property type="entry name" value="Prot_kinase_dom"/>
</dbReference>
<dbReference type="Proteomes" id="UP000256601">
    <property type="component" value="Unassembled WGS sequence"/>
</dbReference>
<keyword evidence="5 7" id="KW-0418">Kinase</keyword>
<keyword evidence="3 7" id="KW-0808">Transferase</keyword>
<dbReference type="FunFam" id="3.30.200.20:FF:000315">
    <property type="entry name" value="Calcium-dependent protein kinase 3"/>
    <property type="match status" value="1"/>
</dbReference>
<dbReference type="GO" id="GO:0004712">
    <property type="term" value="F:protein serine/threonine/tyrosine kinase activity"/>
    <property type="evidence" value="ECO:0007669"/>
    <property type="project" value="UniProtKB-EC"/>
</dbReference>
<dbReference type="PROSITE" id="PS00107">
    <property type="entry name" value="PROTEIN_KINASE_ATP"/>
    <property type="match status" value="1"/>
</dbReference>
<keyword evidence="7" id="KW-0131">Cell cycle</keyword>
<feature type="region of interest" description="Disordered" evidence="10">
    <location>
        <begin position="862"/>
        <end position="898"/>
    </location>
</feature>